<dbReference type="Proteomes" id="UP001175261">
    <property type="component" value="Unassembled WGS sequence"/>
</dbReference>
<name>A0AA39LC71_SARSR</name>
<comment type="caution">
    <text evidence="1">The sequence shown here is derived from an EMBL/GenBank/DDBJ whole genome shotgun (WGS) entry which is preliminary data.</text>
</comment>
<dbReference type="AlphaFoldDB" id="A0AA39LC71"/>
<dbReference type="EMBL" id="JAPDFR010000001">
    <property type="protein sequence ID" value="KAK0391654.1"/>
    <property type="molecule type" value="Genomic_DNA"/>
</dbReference>
<gene>
    <name evidence="1" type="ORF">NLU13_1153</name>
</gene>
<sequence>MAVDHDDALPPPYGTCSQCDGGSVMRSADVLPPDYKQDDFAAYRSSSRIVSSPVAPAPPSLFSSTVPSVTRSDDCLRPIRPKSTPFLSPEQRSSSVCCYRSSRDHDVSDETTPSLVSSIVDLPLRHKEPTASLSKSPIEVHEAILDHIFGYRVSATSCSNMRTTSAARSLGTAMRHSRRKEYTQLALVSRAWRVLIQQRLYRHIKLKGTVAELEDAMLHFAASPHLQAHVRHIEIWFPVFKPAYGHVSLSRSLPLPMVLQDGGLTNATYILPGDNCTVEEAFTFVSQVVPSAVVLTLEGGDRRKSPQVSYFRHSNPGQQLPQASSIRTLITRGQWNLIRTDADYAALMNALPSITEWQGSFSKPKSKSYISTSSYLSQLPTTLAHLNLCLESDYRREPGMPHFYFKALQNGHICNTLATTLQALETFSYTGRICHCFFDTAARRVETQATRLTSVDLTVKNCCRHLSMFHESGSGVQDMSFIEAFEHLVLSAVRSLEKFPNLAYLRIRFVDLESVLPALNPYFTLRNGQCTGVWSERIIEEMARVRPEVKFPELSESFGDIFYNKEGRMVVAPENPQPRVTSLKLSNYRSLTVARITIQ</sequence>
<evidence type="ECO:0000313" key="2">
    <source>
        <dbReference type="Proteomes" id="UP001175261"/>
    </source>
</evidence>
<keyword evidence="2" id="KW-1185">Reference proteome</keyword>
<proteinExistence type="predicted"/>
<accession>A0AA39LC71</accession>
<evidence type="ECO:0000313" key="1">
    <source>
        <dbReference type="EMBL" id="KAK0391654.1"/>
    </source>
</evidence>
<organism evidence="1 2">
    <name type="scientific">Sarocladium strictum</name>
    <name type="common">Black bundle disease fungus</name>
    <name type="synonym">Acremonium strictum</name>
    <dbReference type="NCBI Taxonomy" id="5046"/>
    <lineage>
        <taxon>Eukaryota</taxon>
        <taxon>Fungi</taxon>
        <taxon>Dikarya</taxon>
        <taxon>Ascomycota</taxon>
        <taxon>Pezizomycotina</taxon>
        <taxon>Sordariomycetes</taxon>
        <taxon>Hypocreomycetidae</taxon>
        <taxon>Hypocreales</taxon>
        <taxon>Sarocladiaceae</taxon>
        <taxon>Sarocladium</taxon>
    </lineage>
</organism>
<reference evidence="1" key="1">
    <citation type="submission" date="2022-10" db="EMBL/GenBank/DDBJ databases">
        <title>Determination and structural analysis of whole genome sequence of Sarocladium strictum F4-1.</title>
        <authorList>
            <person name="Hu L."/>
            <person name="Jiang Y."/>
        </authorList>
    </citation>
    <scope>NUCLEOTIDE SEQUENCE</scope>
    <source>
        <strain evidence="1">F4-1</strain>
    </source>
</reference>
<protein>
    <submittedName>
        <fullName evidence="1">Uncharacterized protein</fullName>
    </submittedName>
</protein>